<accession>R2SMJ7</accession>
<evidence type="ECO:0000256" key="5">
    <source>
        <dbReference type="ARBA" id="ARBA00022825"/>
    </source>
</evidence>
<sequence>MEKVRIQPRVEIANTNNDATKMYLYGSIGNGWFSDITSKGVKHMLSQVKTKKIELHLHSNGGDVFESVAIYNLLNNHDAEIEIYIDGIAASGASLIAMAGNKVIMPRNTMMMIHKAWTVAMGNSDELRKTADDMDKINNSVTETYLQRFNQSREKLEGLLSNEEYLTAQECVDYGLADELADSVETNEPEELDEIVENRIEYNNQKLNKFVAAIKAVNFNN</sequence>
<reference evidence="7 8" key="1">
    <citation type="submission" date="2013-02" db="EMBL/GenBank/DDBJ databases">
        <title>The Genome Sequence of Enterococcus pallens BAA-351.</title>
        <authorList>
            <consortium name="The Broad Institute Genome Sequencing Platform"/>
            <consortium name="The Broad Institute Genome Sequencing Center for Infectious Disease"/>
            <person name="Earl A.M."/>
            <person name="Gilmore M.S."/>
            <person name="Lebreton F."/>
            <person name="Walker B."/>
            <person name="Young S.K."/>
            <person name="Zeng Q."/>
            <person name="Gargeya S."/>
            <person name="Fitzgerald M."/>
            <person name="Haas B."/>
            <person name="Abouelleil A."/>
            <person name="Alvarado L."/>
            <person name="Arachchi H.M."/>
            <person name="Berlin A.M."/>
            <person name="Chapman S.B."/>
            <person name="Dewar J."/>
            <person name="Goldberg J."/>
            <person name="Griggs A."/>
            <person name="Gujja S."/>
            <person name="Hansen M."/>
            <person name="Howarth C."/>
            <person name="Imamovic A."/>
            <person name="Larimer J."/>
            <person name="McCowan C."/>
            <person name="Murphy C."/>
            <person name="Neiman D."/>
            <person name="Pearson M."/>
            <person name="Priest M."/>
            <person name="Roberts A."/>
            <person name="Saif S."/>
            <person name="Shea T."/>
            <person name="Sisk P."/>
            <person name="Sykes S."/>
            <person name="Wortman J."/>
            <person name="Nusbaum C."/>
            <person name="Birren B."/>
        </authorList>
    </citation>
    <scope>NUCLEOTIDE SEQUENCE [LARGE SCALE GENOMIC DNA]</scope>
    <source>
        <strain evidence="7 8">ATCC BAA-351</strain>
    </source>
</reference>
<dbReference type="GO" id="GO:0004252">
    <property type="term" value="F:serine-type endopeptidase activity"/>
    <property type="evidence" value="ECO:0007669"/>
    <property type="project" value="InterPro"/>
</dbReference>
<dbReference type="AlphaFoldDB" id="R2SMJ7"/>
<dbReference type="GO" id="GO:0004176">
    <property type="term" value="F:ATP-dependent peptidase activity"/>
    <property type="evidence" value="ECO:0007669"/>
    <property type="project" value="InterPro"/>
</dbReference>
<dbReference type="InterPro" id="IPR029045">
    <property type="entry name" value="ClpP/crotonase-like_dom_sf"/>
</dbReference>
<keyword evidence="8" id="KW-1185">Reference proteome</keyword>
<dbReference type="GO" id="GO:0051117">
    <property type="term" value="F:ATPase binding"/>
    <property type="evidence" value="ECO:0007669"/>
    <property type="project" value="TreeGrafter"/>
</dbReference>
<comment type="caution">
    <text evidence="7">The sequence shown here is derived from an EMBL/GenBank/DDBJ whole genome shotgun (WGS) entry which is preliminary data.</text>
</comment>
<dbReference type="Pfam" id="PF00574">
    <property type="entry name" value="CLP_protease"/>
    <property type="match status" value="1"/>
</dbReference>
<dbReference type="PRINTS" id="PR00127">
    <property type="entry name" value="CLPPROTEASEP"/>
</dbReference>
<evidence type="ECO:0000256" key="3">
    <source>
        <dbReference type="ARBA" id="ARBA00022670"/>
    </source>
</evidence>
<evidence type="ECO:0000313" key="8">
    <source>
        <dbReference type="Proteomes" id="UP000013782"/>
    </source>
</evidence>
<dbReference type="eggNOG" id="COG0740">
    <property type="taxonomic scope" value="Bacteria"/>
</dbReference>
<dbReference type="InterPro" id="IPR001907">
    <property type="entry name" value="ClpP"/>
</dbReference>
<dbReference type="PATRIC" id="fig|1158607.3.peg.1035"/>
<keyword evidence="3" id="KW-0645">Protease</keyword>
<dbReference type="CDD" id="cd07016">
    <property type="entry name" value="S14_ClpP_1"/>
    <property type="match status" value="1"/>
</dbReference>
<gene>
    <name evidence="7" type="ORF">UAU_01031</name>
</gene>
<protein>
    <recommendedName>
        <fullName evidence="6">ATP-dependent Clp protease proteolytic subunit</fullName>
    </recommendedName>
</protein>
<evidence type="ECO:0000256" key="2">
    <source>
        <dbReference type="ARBA" id="ARBA00022490"/>
    </source>
</evidence>
<dbReference type="InterPro" id="IPR023562">
    <property type="entry name" value="ClpP/TepA"/>
</dbReference>
<dbReference type="SUPFAM" id="SSF52096">
    <property type="entry name" value="ClpP/crotonase"/>
    <property type="match status" value="1"/>
</dbReference>
<keyword evidence="4" id="KW-0378">Hydrolase</keyword>
<evidence type="ECO:0000256" key="4">
    <source>
        <dbReference type="ARBA" id="ARBA00022801"/>
    </source>
</evidence>
<evidence type="ECO:0000256" key="1">
    <source>
        <dbReference type="ARBA" id="ARBA00007039"/>
    </source>
</evidence>
<evidence type="ECO:0000256" key="6">
    <source>
        <dbReference type="RuleBase" id="RU003567"/>
    </source>
</evidence>
<dbReference type="HOGENOM" id="CLU_052762_1_2_9"/>
<name>R2SMJ7_9ENTE</name>
<dbReference type="GO" id="GO:0006515">
    <property type="term" value="P:protein quality control for misfolded or incompletely synthesized proteins"/>
    <property type="evidence" value="ECO:0007669"/>
    <property type="project" value="TreeGrafter"/>
</dbReference>
<evidence type="ECO:0000313" key="7">
    <source>
        <dbReference type="EMBL" id="EOH96380.1"/>
    </source>
</evidence>
<dbReference type="PANTHER" id="PTHR10381:SF70">
    <property type="entry name" value="ATP-DEPENDENT CLP PROTEASE PROTEOLYTIC SUBUNIT"/>
    <property type="match status" value="1"/>
</dbReference>
<dbReference type="Proteomes" id="UP000013782">
    <property type="component" value="Unassembled WGS sequence"/>
</dbReference>
<dbReference type="NCBIfam" id="NF045542">
    <property type="entry name" value="Clp_rel_HeadMat"/>
    <property type="match status" value="1"/>
</dbReference>
<dbReference type="PANTHER" id="PTHR10381">
    <property type="entry name" value="ATP-DEPENDENT CLP PROTEASE PROTEOLYTIC SUBUNIT"/>
    <property type="match status" value="1"/>
</dbReference>
<organism evidence="7 8">
    <name type="scientific">Enterococcus pallens ATCC BAA-351</name>
    <dbReference type="NCBI Taxonomy" id="1158607"/>
    <lineage>
        <taxon>Bacteria</taxon>
        <taxon>Bacillati</taxon>
        <taxon>Bacillota</taxon>
        <taxon>Bacilli</taxon>
        <taxon>Lactobacillales</taxon>
        <taxon>Enterococcaceae</taxon>
        <taxon>Enterococcus</taxon>
    </lineage>
</organism>
<comment type="similarity">
    <text evidence="1 6">Belongs to the peptidase S14 family.</text>
</comment>
<keyword evidence="2" id="KW-0963">Cytoplasm</keyword>
<dbReference type="GO" id="GO:0009368">
    <property type="term" value="C:endopeptidase Clp complex"/>
    <property type="evidence" value="ECO:0007669"/>
    <property type="project" value="TreeGrafter"/>
</dbReference>
<dbReference type="EMBL" id="AJAQ01000008">
    <property type="protein sequence ID" value="EOH96380.1"/>
    <property type="molecule type" value="Genomic_DNA"/>
</dbReference>
<dbReference type="OrthoDB" id="9806592at2"/>
<dbReference type="RefSeq" id="WP_010756085.1">
    <property type="nucleotide sequence ID" value="NZ_ASWD01000007.1"/>
</dbReference>
<keyword evidence="5" id="KW-0720">Serine protease</keyword>
<dbReference type="STRING" id="160454.RV10_GL002546"/>
<dbReference type="Gene3D" id="3.90.226.10">
    <property type="entry name" value="2-enoyl-CoA Hydratase, Chain A, domain 1"/>
    <property type="match status" value="1"/>
</dbReference>
<proteinExistence type="inferred from homology"/>